<accession>A0A2T4CNQ5</accession>
<proteinExistence type="predicted"/>
<protein>
    <recommendedName>
        <fullName evidence="4">Lipoprotein</fullName>
    </recommendedName>
</protein>
<evidence type="ECO:0008006" key="4">
    <source>
        <dbReference type="Google" id="ProtNLM"/>
    </source>
</evidence>
<reference evidence="2 3" key="1">
    <citation type="submission" date="2018-03" db="EMBL/GenBank/DDBJ databases">
        <title>Cross-interface Injection: A General Nanoliter Liquid Handling Method Applied to Single Cells Genome Amplification Automated Nanoliter Liquid Handling Applied to Single Cell Multiple Displacement Amplification.</title>
        <authorList>
            <person name="Yun J."/>
            <person name="Xu P."/>
            <person name="Xu J."/>
            <person name="Dai X."/>
            <person name="Wang Y."/>
            <person name="Zheng X."/>
            <person name="Cao C."/>
            <person name="Yi Q."/>
            <person name="Zhu Y."/>
            <person name="Wang L."/>
            <person name="Dong Z."/>
            <person name="Huang Y."/>
            <person name="Huang L."/>
            <person name="Du W."/>
        </authorList>
    </citation>
    <scope>NUCLEOTIDE SEQUENCE [LARGE SCALE GENOMIC DNA]</scope>
    <source>
        <strain evidence="2 3">Z-E1-2</strain>
    </source>
</reference>
<gene>
    <name evidence="2" type="ORF">C9986_00720</name>
</gene>
<dbReference type="Proteomes" id="UP000243022">
    <property type="component" value="Unassembled WGS sequence"/>
</dbReference>
<evidence type="ECO:0000313" key="2">
    <source>
        <dbReference type="EMBL" id="PTB83211.1"/>
    </source>
</evidence>
<sequence>MVKRVSLSSVIGSTAVAACFTVAAQAQSVSSEQLAVCAQIENPLQRLVCFDKLAAGDQVSATEQQTATRTPEDRFGKEYKEENRVEDDMMYVSIAEKFQDPYGRWIIVLTNGQKWKQMDSTSYQMPNDAEYFIERGVLNSFYLGRTDINKRIRVQRAD</sequence>
<evidence type="ECO:0000256" key="1">
    <source>
        <dbReference type="SAM" id="SignalP"/>
    </source>
</evidence>
<dbReference type="AlphaFoldDB" id="A0A2T4CNQ5"/>
<feature type="signal peptide" evidence="1">
    <location>
        <begin position="1"/>
        <end position="17"/>
    </location>
</feature>
<evidence type="ECO:0000313" key="3">
    <source>
        <dbReference type="Proteomes" id="UP000243022"/>
    </source>
</evidence>
<name>A0A2T4CNQ5_9GAMM</name>
<keyword evidence="1" id="KW-0732">Signal</keyword>
<dbReference type="EMBL" id="PYVS01000006">
    <property type="protein sequence ID" value="PTB83211.1"/>
    <property type="molecule type" value="Genomic_DNA"/>
</dbReference>
<organism evidence="2 3">
    <name type="scientific">Pseudidiomarina aestuarii</name>
    <dbReference type="NCBI Taxonomy" id="624146"/>
    <lineage>
        <taxon>Bacteria</taxon>
        <taxon>Pseudomonadati</taxon>
        <taxon>Pseudomonadota</taxon>
        <taxon>Gammaproteobacteria</taxon>
        <taxon>Alteromonadales</taxon>
        <taxon>Idiomarinaceae</taxon>
        <taxon>Pseudidiomarina</taxon>
    </lineage>
</organism>
<comment type="caution">
    <text evidence="2">The sequence shown here is derived from an EMBL/GenBank/DDBJ whole genome shotgun (WGS) entry which is preliminary data.</text>
</comment>
<dbReference type="PROSITE" id="PS51257">
    <property type="entry name" value="PROKAR_LIPOPROTEIN"/>
    <property type="match status" value="1"/>
</dbReference>
<feature type="chain" id="PRO_5015395018" description="Lipoprotein" evidence="1">
    <location>
        <begin position="18"/>
        <end position="158"/>
    </location>
</feature>